<name>A0A7S0ZEK2_9RHOD</name>
<accession>A0A7S0ZEK2</accession>
<evidence type="ECO:0000313" key="2">
    <source>
        <dbReference type="EMBL" id="CAD8819359.1"/>
    </source>
</evidence>
<sequence length="261" mass="29513">MGFVSVSVVGGVSDGRCSQSGLSVRELSQKSRFVLNVLRRTRIEERCSARKRYSIQCCSGINSVDDSGVNIVRNLVLERKEFASKMLARVKKECTFENLGLDSELGALSEQTAVEISMVIEKVRSDYYILGRTRTSLKCNCDRCLEEFEMDSKGQFEIWLATNPSLVPETEGDEDERADEAIEPFTDDIHSIDLTSHVYDAVMLSIPYKKVCNNDCKGLWNDSYREDPQTKSQKNQQKSQEPESVEEQLQKLKRALEKGGN</sequence>
<organism evidence="2">
    <name type="scientific">Timspurckia oligopyrenoides</name>
    <dbReference type="NCBI Taxonomy" id="708627"/>
    <lineage>
        <taxon>Eukaryota</taxon>
        <taxon>Rhodophyta</taxon>
        <taxon>Bangiophyceae</taxon>
        <taxon>Porphyridiales</taxon>
        <taxon>Porphyridiaceae</taxon>
        <taxon>Timspurckia</taxon>
    </lineage>
</organism>
<proteinExistence type="predicted"/>
<feature type="region of interest" description="Disordered" evidence="1">
    <location>
        <begin position="223"/>
        <end position="261"/>
    </location>
</feature>
<evidence type="ECO:0008006" key="3">
    <source>
        <dbReference type="Google" id="ProtNLM"/>
    </source>
</evidence>
<dbReference type="AlphaFoldDB" id="A0A7S0ZEK2"/>
<evidence type="ECO:0000256" key="1">
    <source>
        <dbReference type="SAM" id="MobiDB-lite"/>
    </source>
</evidence>
<feature type="compositionally biased region" description="Basic and acidic residues" evidence="1">
    <location>
        <begin position="248"/>
        <end position="261"/>
    </location>
</feature>
<dbReference type="EMBL" id="HBFP01005289">
    <property type="protein sequence ID" value="CAD8819359.1"/>
    <property type="molecule type" value="Transcribed_RNA"/>
</dbReference>
<dbReference type="InterPro" id="IPR003772">
    <property type="entry name" value="YceD"/>
</dbReference>
<dbReference type="Pfam" id="PF02620">
    <property type="entry name" value="YceD"/>
    <property type="match status" value="1"/>
</dbReference>
<feature type="compositionally biased region" description="Low complexity" evidence="1">
    <location>
        <begin position="230"/>
        <end position="239"/>
    </location>
</feature>
<protein>
    <recommendedName>
        <fullName evidence="3">DUF177 domain-containing protein</fullName>
    </recommendedName>
</protein>
<gene>
    <name evidence="2" type="ORF">TOLI1172_LOCUS3748</name>
</gene>
<reference evidence="2" key="1">
    <citation type="submission" date="2021-01" db="EMBL/GenBank/DDBJ databases">
        <authorList>
            <person name="Corre E."/>
            <person name="Pelletier E."/>
            <person name="Niang G."/>
            <person name="Scheremetjew M."/>
            <person name="Finn R."/>
            <person name="Kale V."/>
            <person name="Holt S."/>
            <person name="Cochrane G."/>
            <person name="Meng A."/>
            <person name="Brown T."/>
            <person name="Cohen L."/>
        </authorList>
    </citation>
    <scope>NUCLEOTIDE SEQUENCE</scope>
    <source>
        <strain evidence="2">CCMP3278</strain>
    </source>
</reference>